<evidence type="ECO:0000313" key="3">
    <source>
        <dbReference type="WBParaSite" id="nRc.2.0.1.t38928-RA"/>
    </source>
</evidence>
<dbReference type="Gene3D" id="3.50.4.10">
    <property type="entry name" value="Hepatocyte Growth Factor"/>
    <property type="match status" value="1"/>
</dbReference>
<dbReference type="WBParaSite" id="nRc.2.0.1.t38928-RA">
    <property type="protein sequence ID" value="nRc.2.0.1.t38928-RA"/>
    <property type="gene ID" value="nRc.2.0.1.g38928"/>
</dbReference>
<name>A0A915KLM4_ROMCU</name>
<dbReference type="InterPro" id="IPR036383">
    <property type="entry name" value="TSP1_rpt_sf"/>
</dbReference>
<dbReference type="Pfam" id="PF00090">
    <property type="entry name" value="TSP_1"/>
    <property type="match status" value="1"/>
</dbReference>
<dbReference type="PROSITE" id="PS50948">
    <property type="entry name" value="PAN"/>
    <property type="match status" value="1"/>
</dbReference>
<dbReference type="SMART" id="SM00209">
    <property type="entry name" value="TSP1"/>
    <property type="match status" value="1"/>
</dbReference>
<dbReference type="AlphaFoldDB" id="A0A915KLM4"/>
<dbReference type="SUPFAM" id="SSF82895">
    <property type="entry name" value="TSP-1 type 1 repeat"/>
    <property type="match status" value="1"/>
</dbReference>
<dbReference type="PROSITE" id="PS50092">
    <property type="entry name" value="TSP1"/>
    <property type="match status" value="1"/>
</dbReference>
<feature type="domain" description="Apple" evidence="1">
    <location>
        <begin position="1"/>
        <end position="62"/>
    </location>
</feature>
<evidence type="ECO:0000259" key="1">
    <source>
        <dbReference type="PROSITE" id="PS50948"/>
    </source>
</evidence>
<evidence type="ECO:0000313" key="2">
    <source>
        <dbReference type="Proteomes" id="UP000887565"/>
    </source>
</evidence>
<dbReference type="InterPro" id="IPR003609">
    <property type="entry name" value="Pan_app"/>
</dbReference>
<reference evidence="3" key="1">
    <citation type="submission" date="2022-11" db="UniProtKB">
        <authorList>
            <consortium name="WormBaseParasite"/>
        </authorList>
    </citation>
    <scope>IDENTIFICATION</scope>
</reference>
<proteinExistence type="predicted"/>
<dbReference type="Pfam" id="PF00024">
    <property type="entry name" value="PAN_1"/>
    <property type="match status" value="1"/>
</dbReference>
<protein>
    <submittedName>
        <fullName evidence="3">Apple domain-containing protein</fullName>
    </submittedName>
</protein>
<sequence length="272" mass="30394">MVHTKHLDACVGACVKESQECKSAMFFYDSGECIINSGTASDRPDAFVEELGEKVVYFENGCIQEDQVRSQESVQDESLSVDEETQAAAGSDISIGDDEREAVLTAAEVVEKPAVAANLIMGPWSPWTKCDVPNGRRMRKRDCLSPNPNKDCSHGLIETQWCINNEPEGEITTVLSTNAPHDTRTTNTKFFGSLRPKEKHQTAPVQLISNLGENNGQWSDWSQRCQAFTPDRPCDPQWRFKIGFQTRRCLMQNNRCDGPLMRYCFIPCGTSS</sequence>
<dbReference type="Proteomes" id="UP000887565">
    <property type="component" value="Unplaced"/>
</dbReference>
<keyword evidence="2" id="KW-1185">Reference proteome</keyword>
<dbReference type="InterPro" id="IPR000884">
    <property type="entry name" value="TSP1_rpt"/>
</dbReference>
<organism evidence="2 3">
    <name type="scientific">Romanomermis culicivorax</name>
    <name type="common">Nematode worm</name>
    <dbReference type="NCBI Taxonomy" id="13658"/>
    <lineage>
        <taxon>Eukaryota</taxon>
        <taxon>Metazoa</taxon>
        <taxon>Ecdysozoa</taxon>
        <taxon>Nematoda</taxon>
        <taxon>Enoplea</taxon>
        <taxon>Dorylaimia</taxon>
        <taxon>Mermithida</taxon>
        <taxon>Mermithoidea</taxon>
        <taxon>Mermithidae</taxon>
        <taxon>Romanomermis</taxon>
    </lineage>
</organism>
<dbReference type="Gene3D" id="2.20.100.10">
    <property type="entry name" value="Thrombospondin type-1 (TSP1) repeat"/>
    <property type="match status" value="1"/>
</dbReference>
<dbReference type="SUPFAM" id="SSF57414">
    <property type="entry name" value="Hairpin loop containing domain-like"/>
    <property type="match status" value="1"/>
</dbReference>
<accession>A0A915KLM4</accession>